<dbReference type="Proteomes" id="UP000284779">
    <property type="component" value="Unassembled WGS sequence"/>
</dbReference>
<proteinExistence type="predicted"/>
<dbReference type="EMBL" id="QSFD01000015">
    <property type="protein sequence ID" value="RHA16801.1"/>
    <property type="molecule type" value="Genomic_DNA"/>
</dbReference>
<reference evidence="1 2" key="1">
    <citation type="submission" date="2018-08" db="EMBL/GenBank/DDBJ databases">
        <title>A genome reference for cultivated species of the human gut microbiota.</title>
        <authorList>
            <person name="Zou Y."/>
            <person name="Xue W."/>
            <person name="Luo G."/>
        </authorList>
    </citation>
    <scope>NUCLEOTIDE SEQUENCE [LARGE SCALE GENOMIC DNA]</scope>
    <source>
        <strain evidence="1 2">AM44-11BH</strain>
    </source>
</reference>
<accession>A0A413R533</accession>
<name>A0A413R533_9FIRM</name>
<dbReference type="PROSITE" id="PS51257">
    <property type="entry name" value="PROKAR_LIPOPROTEIN"/>
    <property type="match status" value="1"/>
</dbReference>
<organism evidence="1 2">
    <name type="scientific">Eubacterium ventriosum</name>
    <dbReference type="NCBI Taxonomy" id="39496"/>
    <lineage>
        <taxon>Bacteria</taxon>
        <taxon>Bacillati</taxon>
        <taxon>Bacillota</taxon>
        <taxon>Clostridia</taxon>
        <taxon>Eubacteriales</taxon>
        <taxon>Eubacteriaceae</taxon>
        <taxon>Eubacterium</taxon>
    </lineage>
</organism>
<protein>
    <recommendedName>
        <fullName evidence="3">Lipoprotein</fullName>
    </recommendedName>
</protein>
<sequence length="204" mass="23573">MKKRGILFGTIGLLAILICGCNKTQAEKGNKPDIETVEWRSSYITFLQDINKNNSKQGYEFVIKDLDGDAIPELIVKEKLKLTVYRQNKEIEEVGSYNFATGTTRLFSSESMNYPGIFYFYVSGGLNHYGYINIQDKELNIQELWNEDYSGIYKEMGEEREVIEKFSDDDKIIKESRDLYNNNCDLTFIKMSSDNINLDEVITN</sequence>
<dbReference type="AlphaFoldDB" id="A0A413R533"/>
<gene>
    <name evidence="1" type="ORF">DW944_11280</name>
</gene>
<evidence type="ECO:0008006" key="3">
    <source>
        <dbReference type="Google" id="ProtNLM"/>
    </source>
</evidence>
<evidence type="ECO:0000313" key="2">
    <source>
        <dbReference type="Proteomes" id="UP000284779"/>
    </source>
</evidence>
<comment type="caution">
    <text evidence="1">The sequence shown here is derived from an EMBL/GenBank/DDBJ whole genome shotgun (WGS) entry which is preliminary data.</text>
</comment>
<evidence type="ECO:0000313" key="1">
    <source>
        <dbReference type="EMBL" id="RHA16801.1"/>
    </source>
</evidence>
<keyword evidence="2" id="KW-1185">Reference proteome</keyword>
<dbReference type="RefSeq" id="WP_117971697.1">
    <property type="nucleotide sequence ID" value="NZ_CAUBDO010000041.1"/>
</dbReference>